<organism evidence="2 3">
    <name type="scientific">Thermomonospora cellulosilytica</name>
    <dbReference type="NCBI Taxonomy" id="1411118"/>
    <lineage>
        <taxon>Bacteria</taxon>
        <taxon>Bacillati</taxon>
        <taxon>Actinomycetota</taxon>
        <taxon>Actinomycetes</taxon>
        <taxon>Streptosporangiales</taxon>
        <taxon>Thermomonosporaceae</taxon>
        <taxon>Thermomonospora</taxon>
    </lineage>
</organism>
<dbReference type="RefSeq" id="WP_312881143.1">
    <property type="nucleotide sequence ID" value="NZ_JACJII010000001.1"/>
</dbReference>
<dbReference type="SUPFAM" id="SSF53335">
    <property type="entry name" value="S-adenosyl-L-methionine-dependent methyltransferases"/>
    <property type="match status" value="1"/>
</dbReference>
<sequence>MTSRVPITRSKPAPDGVDANTPNAARMYDYWLGGKDNFAVDREAAEKVMAISSTPGVVRDVRAHRAFLGRAVRFLARQGVDQYLDIGTGLPTQDNVHQVAHRVVPDARVVYVDYDPVVCAHGRALLAVDERVRFVRGDLRRPREILDHPEVTRTLDFSRPVAVLLTGVLHHLTDEDRPHEAVALIADALAPGSHIVVSQVSSEPGPDRIARAADVFEEATARLVPRSRAEILRFFDGFELLEPGLVNVPAWRPVDPRDAVDAHIYATLAGIGRKPAA</sequence>
<reference evidence="2 3" key="1">
    <citation type="submission" date="2020-08" db="EMBL/GenBank/DDBJ databases">
        <title>Sequencing the genomes of 1000 actinobacteria strains.</title>
        <authorList>
            <person name="Klenk H.-P."/>
        </authorList>
    </citation>
    <scope>NUCLEOTIDE SEQUENCE [LARGE SCALE GENOMIC DNA]</scope>
    <source>
        <strain evidence="2 3">DSM 45823</strain>
    </source>
</reference>
<evidence type="ECO:0000313" key="2">
    <source>
        <dbReference type="EMBL" id="MBA9005459.1"/>
    </source>
</evidence>
<dbReference type="PIRSF" id="PIRSF017393">
    <property type="entry name" value="MTase_SAV2177"/>
    <property type="match status" value="1"/>
</dbReference>
<dbReference type="Pfam" id="PF04672">
    <property type="entry name" value="Methyltransf_19"/>
    <property type="match status" value="1"/>
</dbReference>
<proteinExistence type="predicted"/>
<feature type="region of interest" description="Disordered" evidence="1">
    <location>
        <begin position="1"/>
        <end position="20"/>
    </location>
</feature>
<dbReference type="AlphaFoldDB" id="A0A7W3RA81"/>
<dbReference type="Proteomes" id="UP000539313">
    <property type="component" value="Unassembled WGS sequence"/>
</dbReference>
<dbReference type="GO" id="GO:0008168">
    <property type="term" value="F:methyltransferase activity"/>
    <property type="evidence" value="ECO:0007669"/>
    <property type="project" value="UniProtKB-KW"/>
</dbReference>
<dbReference type="InterPro" id="IPR006764">
    <property type="entry name" value="SAM_dep_MeTrfase_SAV2177_type"/>
</dbReference>
<evidence type="ECO:0000256" key="1">
    <source>
        <dbReference type="SAM" id="MobiDB-lite"/>
    </source>
</evidence>
<accession>A0A7W3RA81</accession>
<keyword evidence="3" id="KW-1185">Reference proteome</keyword>
<keyword evidence="2" id="KW-0489">Methyltransferase</keyword>
<gene>
    <name evidence="2" type="ORF">HNR21_004341</name>
</gene>
<dbReference type="InterPro" id="IPR029063">
    <property type="entry name" value="SAM-dependent_MTases_sf"/>
</dbReference>
<keyword evidence="2" id="KW-0808">Transferase</keyword>
<evidence type="ECO:0000313" key="3">
    <source>
        <dbReference type="Proteomes" id="UP000539313"/>
    </source>
</evidence>
<protein>
    <submittedName>
        <fullName evidence="2">SAM-dependent methyltransferase</fullName>
    </submittedName>
</protein>
<dbReference type="GO" id="GO:0032259">
    <property type="term" value="P:methylation"/>
    <property type="evidence" value="ECO:0007669"/>
    <property type="project" value="UniProtKB-KW"/>
</dbReference>
<dbReference type="EMBL" id="JACJII010000001">
    <property type="protein sequence ID" value="MBA9005459.1"/>
    <property type="molecule type" value="Genomic_DNA"/>
</dbReference>
<dbReference type="Gene3D" id="3.40.50.150">
    <property type="entry name" value="Vaccinia Virus protein VP39"/>
    <property type="match status" value="1"/>
</dbReference>
<name>A0A7W3RA81_9ACTN</name>
<comment type="caution">
    <text evidence="2">The sequence shown here is derived from an EMBL/GenBank/DDBJ whole genome shotgun (WGS) entry which is preliminary data.</text>
</comment>